<dbReference type="OrthoDB" id="1144234at2"/>
<accession>A0A2S0HUQ3</accession>
<dbReference type="EMBL" id="CP027062">
    <property type="protein sequence ID" value="AVI50411.1"/>
    <property type="molecule type" value="Genomic_DNA"/>
</dbReference>
<gene>
    <name evidence="1" type="ORF">C5O00_04225</name>
</gene>
<name>A0A2S0HUQ3_9FLAO</name>
<evidence type="ECO:0000313" key="1">
    <source>
        <dbReference type="EMBL" id="AVI50411.1"/>
    </source>
</evidence>
<organism evidence="1 2">
    <name type="scientific">Pukyongia salina</name>
    <dbReference type="NCBI Taxonomy" id="2094025"/>
    <lineage>
        <taxon>Bacteria</taxon>
        <taxon>Pseudomonadati</taxon>
        <taxon>Bacteroidota</taxon>
        <taxon>Flavobacteriia</taxon>
        <taxon>Flavobacteriales</taxon>
        <taxon>Flavobacteriaceae</taxon>
        <taxon>Pukyongia</taxon>
    </lineage>
</organism>
<protein>
    <submittedName>
        <fullName evidence="1">Na(+)-translocating NADH-quinone reductase subunit F</fullName>
    </submittedName>
</protein>
<keyword evidence="2" id="KW-1185">Reference proteome</keyword>
<proteinExistence type="predicted"/>
<dbReference type="KEGG" id="aue:C5O00_04225"/>
<sequence>MITSSRFDRAIRKLYIAFHGNTLHPECAMQCAVGNICDKTDTWKHFSNEHGTTHLNYVGRVHESLGRKINGYSPSELLMIEAAFLDGCGYDLPLRSSNKRPDLPLDQDVLFQGLCKAIAVLCELDHLPQLMDVHELLNYQSHVKNENQVEIQPL</sequence>
<dbReference type="RefSeq" id="WP_105215230.1">
    <property type="nucleotide sequence ID" value="NZ_CP027062.1"/>
</dbReference>
<reference evidence="1 2" key="1">
    <citation type="submission" date="2018-02" db="EMBL/GenBank/DDBJ databases">
        <title>Genomic analysis of the strain RR4-38 isolated from a seawater recirculating aquaculture system.</title>
        <authorList>
            <person name="Kim Y.-S."/>
            <person name="Jang Y.H."/>
            <person name="Kim K.-H."/>
        </authorList>
    </citation>
    <scope>NUCLEOTIDE SEQUENCE [LARGE SCALE GENOMIC DNA]</scope>
    <source>
        <strain evidence="1 2">RR4-38</strain>
    </source>
</reference>
<dbReference type="Proteomes" id="UP000238442">
    <property type="component" value="Chromosome"/>
</dbReference>
<evidence type="ECO:0000313" key="2">
    <source>
        <dbReference type="Proteomes" id="UP000238442"/>
    </source>
</evidence>
<dbReference type="AlphaFoldDB" id="A0A2S0HUQ3"/>